<gene>
    <name evidence="1" type="ORF">A3A40_02545</name>
</gene>
<evidence type="ECO:0000313" key="1">
    <source>
        <dbReference type="EMBL" id="OGG73866.1"/>
    </source>
</evidence>
<comment type="caution">
    <text evidence="1">The sequence shown here is derived from an EMBL/GenBank/DDBJ whole genome shotgun (WGS) entry which is preliminary data.</text>
</comment>
<reference evidence="1 2" key="1">
    <citation type="journal article" date="2016" name="Nat. Commun.">
        <title>Thousands of microbial genomes shed light on interconnected biogeochemical processes in an aquifer system.</title>
        <authorList>
            <person name="Anantharaman K."/>
            <person name="Brown C.T."/>
            <person name="Hug L.A."/>
            <person name="Sharon I."/>
            <person name="Castelle C.J."/>
            <person name="Probst A.J."/>
            <person name="Thomas B.C."/>
            <person name="Singh A."/>
            <person name="Wilkins M.J."/>
            <person name="Karaoz U."/>
            <person name="Brodie E.L."/>
            <person name="Williams K.H."/>
            <person name="Hubbard S.S."/>
            <person name="Banfield J.F."/>
        </authorList>
    </citation>
    <scope>NUCLEOTIDE SEQUENCE [LARGE SCALE GENOMIC DNA]</scope>
</reference>
<sequence>MQAVTGRVFERPEFLECEAHAKGNEEGEDRGDEVVDADDVGEKVECYQIDREGKSAREHKAHELPVLLKELRQCFRHELSEERTILF</sequence>
<dbReference type="Proteomes" id="UP000178427">
    <property type="component" value="Unassembled WGS sequence"/>
</dbReference>
<dbReference type="EMBL" id="MFMA01000027">
    <property type="protein sequence ID" value="OGG73866.1"/>
    <property type="molecule type" value="Genomic_DNA"/>
</dbReference>
<name>A0A1F6EJQ8_9BACT</name>
<organism evidence="1 2">
    <name type="scientific">Candidatus Kaiserbacteria bacterium RIFCSPLOWO2_01_FULL_54_20</name>
    <dbReference type="NCBI Taxonomy" id="1798513"/>
    <lineage>
        <taxon>Bacteria</taxon>
        <taxon>Candidatus Kaiseribacteriota</taxon>
    </lineage>
</organism>
<proteinExistence type="predicted"/>
<evidence type="ECO:0000313" key="2">
    <source>
        <dbReference type="Proteomes" id="UP000178427"/>
    </source>
</evidence>
<protein>
    <submittedName>
        <fullName evidence="1">Uncharacterized protein</fullName>
    </submittedName>
</protein>
<accession>A0A1F6EJQ8</accession>
<dbReference type="AlphaFoldDB" id="A0A1F6EJQ8"/>